<organism evidence="1 2">
    <name type="scientific">Rangifer tarandus platyrhynchus</name>
    <name type="common">Svalbard reindeer</name>
    <dbReference type="NCBI Taxonomy" id="3082113"/>
    <lineage>
        <taxon>Eukaryota</taxon>
        <taxon>Metazoa</taxon>
        <taxon>Chordata</taxon>
        <taxon>Craniata</taxon>
        <taxon>Vertebrata</taxon>
        <taxon>Euteleostomi</taxon>
        <taxon>Mammalia</taxon>
        <taxon>Eutheria</taxon>
        <taxon>Laurasiatheria</taxon>
        <taxon>Artiodactyla</taxon>
        <taxon>Ruminantia</taxon>
        <taxon>Pecora</taxon>
        <taxon>Cervidae</taxon>
        <taxon>Odocoileinae</taxon>
        <taxon>Rangifer</taxon>
    </lineage>
</organism>
<protein>
    <submittedName>
        <fullName evidence="1">Uncharacterized protein</fullName>
    </submittedName>
</protein>
<reference evidence="1" key="1">
    <citation type="submission" date="2023-05" db="EMBL/GenBank/DDBJ databases">
        <authorList>
            <consortium name="ELIXIR-Norway"/>
        </authorList>
    </citation>
    <scope>NUCLEOTIDE SEQUENCE</scope>
</reference>
<evidence type="ECO:0000313" key="1">
    <source>
        <dbReference type="EMBL" id="CAN0563375.1"/>
    </source>
</evidence>
<proteinExistence type="predicted"/>
<sequence>MAATKGVTLLVLLLYCGQGAELPPTSVTSGTTTTTNNTKVQQDMLGVFDEILVQEMMESNRSSFFDAQKPLPTFPTRTTSTTLTTPTKKKSNIDESDQLSAAEGFHEFADVSPISLEAEDKILNEPSVDASHHTSGPEGYHDSQISSGTADSLHSNGKKHPKTDQQLKQSVLDMILQNIGKSSGKANNSVVVTGVVPLVGREVRSPLGGPPWAVSSSGREETPS</sequence>
<evidence type="ECO:0000313" key="2">
    <source>
        <dbReference type="Proteomes" id="UP001162501"/>
    </source>
</evidence>
<accession>A0AC60A6F5</accession>
<name>A0AC60A6F5_RANTA</name>
<dbReference type="Proteomes" id="UP001162501">
    <property type="component" value="Chromosome 8"/>
</dbReference>
<gene>
    <name evidence="1" type="ORF">MRATA1EN22A_LOCUS27511</name>
</gene>
<reference evidence="1" key="2">
    <citation type="submission" date="2025-03" db="EMBL/GenBank/DDBJ databases">
        <authorList>
            <consortium name="ELIXIR-Norway"/>
            <consortium name="Elixir Norway"/>
        </authorList>
    </citation>
    <scope>NUCLEOTIDE SEQUENCE</scope>
</reference>
<dbReference type="EMBL" id="OX596092">
    <property type="protein sequence ID" value="CAN0563375.1"/>
    <property type="molecule type" value="Genomic_DNA"/>
</dbReference>